<dbReference type="Gene3D" id="1.10.287.500">
    <property type="entry name" value="Helix hairpin bin"/>
    <property type="match status" value="1"/>
</dbReference>
<gene>
    <name evidence="3" type="ORF">HMPREF9400_0865</name>
</gene>
<evidence type="ECO:0000313" key="3">
    <source>
        <dbReference type="EMBL" id="EFU71915.1"/>
    </source>
</evidence>
<reference evidence="3 4" key="1">
    <citation type="submission" date="2010-12" db="EMBL/GenBank/DDBJ databases">
        <authorList>
            <person name="Muzny D."/>
            <person name="Qin X."/>
            <person name="Buhay C."/>
            <person name="Dugan-Rocha S."/>
            <person name="Ding Y."/>
            <person name="Chen G."/>
            <person name="Hawes A."/>
            <person name="Holder M."/>
            <person name="Jhangiani S."/>
            <person name="Johnson A."/>
            <person name="Khan Z."/>
            <person name="Li Z."/>
            <person name="Liu W."/>
            <person name="Liu X."/>
            <person name="Perez L."/>
            <person name="Shen H."/>
            <person name="Wang Q."/>
            <person name="Watt J."/>
            <person name="Xi L."/>
            <person name="Xin Y."/>
            <person name="Zhou J."/>
            <person name="Deng J."/>
            <person name="Jiang H."/>
            <person name="Liu Y."/>
            <person name="Qu J."/>
            <person name="Song X.-Z."/>
            <person name="Zhang L."/>
            <person name="Villasana D."/>
            <person name="Johnson A."/>
            <person name="Liu J."/>
            <person name="Liyanage D."/>
            <person name="Lorensuhewa L."/>
            <person name="Robinson T."/>
            <person name="Song A."/>
            <person name="Song B.-B."/>
            <person name="Dinh H."/>
            <person name="Thornton R."/>
            <person name="Coyle M."/>
            <person name="Francisco L."/>
            <person name="Jackson L."/>
            <person name="Javaid M."/>
            <person name="Korchina V."/>
            <person name="Kovar C."/>
            <person name="Mata R."/>
            <person name="Mathew T."/>
            <person name="Ngo R."/>
            <person name="Nguyen L."/>
            <person name="Nguyen N."/>
            <person name="Okwuonu G."/>
            <person name="Ongeri F."/>
            <person name="Pham C."/>
            <person name="Simmons D."/>
            <person name="Wilczek-Boney K."/>
            <person name="Hale W."/>
            <person name="Jakkamsetti A."/>
            <person name="Pham P."/>
            <person name="Ruth R."/>
            <person name="San Lucas F."/>
            <person name="Warren J."/>
            <person name="Zhang J."/>
            <person name="Zhao Z."/>
            <person name="Zhou C."/>
            <person name="Zhu D."/>
            <person name="Lee S."/>
            <person name="Bess C."/>
            <person name="Blankenburg K."/>
            <person name="Forbes L."/>
            <person name="Fu Q."/>
            <person name="Gubbala S."/>
            <person name="Hirani K."/>
            <person name="Jayaseelan J.C."/>
            <person name="Lara F."/>
            <person name="Munidasa M."/>
            <person name="Palculict T."/>
            <person name="Patil S."/>
            <person name="Pu L.-L."/>
            <person name="Saada N."/>
            <person name="Tang L."/>
            <person name="Weissenberger G."/>
            <person name="Zhu Y."/>
            <person name="Hemphill L."/>
            <person name="Shang Y."/>
            <person name="Youmans B."/>
            <person name="Ayvaz T."/>
            <person name="Ross M."/>
            <person name="Santibanez J."/>
            <person name="Aqrawi P."/>
            <person name="Gross S."/>
            <person name="Joshi V."/>
            <person name="Fowler G."/>
            <person name="Nazareth L."/>
            <person name="Reid J."/>
            <person name="Worley K."/>
            <person name="Petrosino J."/>
            <person name="Highlander S."/>
            <person name="Gibbs R."/>
        </authorList>
    </citation>
    <scope>NUCLEOTIDE SEQUENCE [LARGE SCALE GENOMIC DNA]</scope>
    <source>
        <strain evidence="3 4">JV21</strain>
    </source>
</reference>
<feature type="region of interest" description="Disordered" evidence="1">
    <location>
        <begin position="47"/>
        <end position="68"/>
    </location>
</feature>
<dbReference type="EMBL" id="AEPU01000019">
    <property type="protein sequence ID" value="EFU71915.1"/>
    <property type="molecule type" value="Genomic_DNA"/>
</dbReference>
<keyword evidence="2" id="KW-1133">Transmembrane helix</keyword>
<accession>A0A828QZJ4</accession>
<keyword evidence="2" id="KW-0812">Transmembrane</keyword>
<evidence type="ECO:0000313" key="4">
    <source>
        <dbReference type="Proteomes" id="UP000005813"/>
    </source>
</evidence>
<dbReference type="Proteomes" id="UP000005813">
    <property type="component" value="Unassembled WGS sequence"/>
</dbReference>
<protein>
    <recommendedName>
        <fullName evidence="5">Chemotaxis protein</fullName>
    </recommendedName>
</protein>
<dbReference type="SUPFAM" id="SSF75708">
    <property type="entry name" value="Chemotaxis phosphatase CheZ"/>
    <property type="match status" value="1"/>
</dbReference>
<evidence type="ECO:0000256" key="1">
    <source>
        <dbReference type="SAM" id="MobiDB-lite"/>
    </source>
</evidence>
<name>A0A828QZJ4_CAMUP</name>
<sequence length="268" mass="30626">MNLKILFLHKNFIFCLLVLIYLHYNFKIILILRKKMTQEELDALMNGDVDIDSPNSSEEPSVTEESEISENGAIVENMKSTEYQPNPSILWPPPPPNDEHKVVHQLDDVTKDSEEKATEMMDKLESISNFFADSETLLNELNHVFDKNIDIFGKLSERFPNVESFGEALKLNQDIKEKTKEIGENLQSGQDEVMMAMDAMQYQDIHRQKIERVINVMRALSRYMSSLFEGKIDDKKRVSSAIHIEGDTTADVVSNDDIEALIASLGQK</sequence>
<organism evidence="3 4">
    <name type="scientific">Campylobacter upsaliensis JV21</name>
    <dbReference type="NCBI Taxonomy" id="888826"/>
    <lineage>
        <taxon>Bacteria</taxon>
        <taxon>Pseudomonadati</taxon>
        <taxon>Campylobacterota</taxon>
        <taxon>Epsilonproteobacteria</taxon>
        <taxon>Campylobacterales</taxon>
        <taxon>Campylobacteraceae</taxon>
        <taxon>Campylobacter</taxon>
    </lineage>
</organism>
<proteinExistence type="predicted"/>
<comment type="caution">
    <text evidence="3">The sequence shown here is derived from an EMBL/GenBank/DDBJ whole genome shotgun (WGS) entry which is preliminary data.</text>
</comment>
<keyword evidence="2" id="KW-0472">Membrane</keyword>
<evidence type="ECO:0008006" key="5">
    <source>
        <dbReference type="Google" id="ProtNLM"/>
    </source>
</evidence>
<feature type="transmembrane region" description="Helical" evidence="2">
    <location>
        <begin position="6"/>
        <end position="26"/>
    </location>
</feature>
<dbReference type="AlphaFoldDB" id="A0A828QZJ4"/>
<evidence type="ECO:0000256" key="2">
    <source>
        <dbReference type="SAM" id="Phobius"/>
    </source>
</evidence>